<dbReference type="InterPro" id="IPR025510">
    <property type="entry name" value="DUF4397"/>
</dbReference>
<comment type="caution">
    <text evidence="4">The sequence shown here is derived from an EMBL/GenBank/DDBJ whole genome shotgun (WGS) entry which is preliminary data.</text>
</comment>
<keyword evidence="1" id="KW-1133">Transmembrane helix</keyword>
<keyword evidence="2" id="KW-0732">Signal</keyword>
<dbReference type="RefSeq" id="WP_116281500.1">
    <property type="nucleotide sequence ID" value="NZ_NBXA01000002.1"/>
</dbReference>
<evidence type="ECO:0000259" key="3">
    <source>
        <dbReference type="Pfam" id="PF14344"/>
    </source>
</evidence>
<feature type="domain" description="DUF4397" evidence="3">
    <location>
        <begin position="63"/>
        <end position="183"/>
    </location>
</feature>
<evidence type="ECO:0000313" key="5">
    <source>
        <dbReference type="Proteomes" id="UP000256709"/>
    </source>
</evidence>
<gene>
    <name evidence="4" type="ORF">B7R21_01635</name>
</gene>
<accession>A0A3E0W5T8</accession>
<evidence type="ECO:0000256" key="1">
    <source>
        <dbReference type="SAM" id="Phobius"/>
    </source>
</evidence>
<keyword evidence="1" id="KW-0812">Transmembrane</keyword>
<feature type="chain" id="PRO_5017712980" description="DUF4397 domain-containing protein" evidence="2">
    <location>
        <begin position="41"/>
        <end position="323"/>
    </location>
</feature>
<proteinExistence type="predicted"/>
<evidence type="ECO:0000313" key="4">
    <source>
        <dbReference type="EMBL" id="RFA16838.1"/>
    </source>
</evidence>
<protein>
    <recommendedName>
        <fullName evidence="3">DUF4397 domain-containing protein</fullName>
    </recommendedName>
</protein>
<reference evidence="4 5" key="1">
    <citation type="submission" date="2017-04" db="EMBL/GenBank/DDBJ databases">
        <title>Comparative genome analysis of Subtercola boreus.</title>
        <authorList>
            <person name="Cho Y.-J."/>
            <person name="Cho A."/>
            <person name="Kim O.-S."/>
            <person name="Lee J.-I."/>
        </authorList>
    </citation>
    <scope>NUCLEOTIDE SEQUENCE [LARGE SCALE GENOMIC DNA]</scope>
    <source>
        <strain evidence="4 5">P27444</strain>
    </source>
</reference>
<name>A0A3E0W5T8_9MICO</name>
<feature type="transmembrane region" description="Helical" evidence="1">
    <location>
        <begin position="287"/>
        <end position="306"/>
    </location>
</feature>
<evidence type="ECO:0000256" key="2">
    <source>
        <dbReference type="SAM" id="SignalP"/>
    </source>
</evidence>
<dbReference type="EMBL" id="NBXA01000002">
    <property type="protein sequence ID" value="RFA16838.1"/>
    <property type="molecule type" value="Genomic_DNA"/>
</dbReference>
<dbReference type="Proteomes" id="UP000256709">
    <property type="component" value="Unassembled WGS sequence"/>
</dbReference>
<feature type="signal peptide" evidence="2">
    <location>
        <begin position="1"/>
        <end position="40"/>
    </location>
</feature>
<dbReference type="AlphaFoldDB" id="A0A3E0W5T8"/>
<organism evidence="4 5">
    <name type="scientific">Subtercola boreus</name>
    <dbReference type="NCBI Taxonomy" id="120213"/>
    <lineage>
        <taxon>Bacteria</taxon>
        <taxon>Bacillati</taxon>
        <taxon>Actinomycetota</taxon>
        <taxon>Actinomycetes</taxon>
        <taxon>Micrococcales</taxon>
        <taxon>Microbacteriaceae</taxon>
        <taxon>Subtercola</taxon>
    </lineage>
</organism>
<sequence>MASHSRTGSSIAGRLPAAVAAATIALAASLLGFGSVGASAATTSSAALAPAAGASPAAVTTGWLRLAHLSPDTSAVDIRLSALAGGTLTQSLSDIGYGGVSAYMALTPGTYVVAMVPSGGDFTQPIIQTSVTVVAGQPLTVAAFGKNADLRAAVYRDDLTTPPAGQARVRVVQASTIVPTVSVATSTGRSIATDVAQGVATDYASVPGGPWKLDLTAGAVQSTADVDLAQGSISTLFVLDTASGGLALKPVLDSSSAGDLPVGGVQTGAGGTALVHTSPAGDSNRRIIDVGTGVVCVLVATVVILVRRRRTRLSESSSESERR</sequence>
<dbReference type="OrthoDB" id="9783299at2"/>
<dbReference type="Pfam" id="PF14344">
    <property type="entry name" value="DUF4397"/>
    <property type="match status" value="1"/>
</dbReference>
<keyword evidence="1" id="KW-0472">Membrane</keyword>